<dbReference type="PROSITE" id="PS51257">
    <property type="entry name" value="PROKAR_LIPOPROTEIN"/>
    <property type="match status" value="1"/>
</dbReference>
<feature type="compositionally biased region" description="Low complexity" evidence="1">
    <location>
        <begin position="30"/>
        <end position="44"/>
    </location>
</feature>
<evidence type="ECO:0000313" key="4">
    <source>
        <dbReference type="EMBL" id="MFB9525435.1"/>
    </source>
</evidence>
<sequence>MRLSRVGALVSCLAVLVACGPNQAPGGAGSSSSGAGTTGAANPGVTGGGTSPSPGDTSSSPGQAGTAIPVPTGTKDVEVEGDPGEPVLVKTVRFADHGPLDRVVIDLDGDVTSYSVRWVDELVQDGSGEPIDVRGGAYLQVTLKPANAHTDEGKPTWTGGPIFQASLGNVQNVVKTGDFEGVVGVGLVLDHRAPFSVAELTSPHRLVVDVAH</sequence>
<feature type="region of interest" description="Disordered" evidence="1">
    <location>
        <begin position="24"/>
        <end position="83"/>
    </location>
</feature>
<protein>
    <recommendedName>
        <fullName evidence="3">AMIN-like domain-containing protein</fullName>
    </recommendedName>
</protein>
<keyword evidence="5" id="KW-1185">Reference proteome</keyword>
<evidence type="ECO:0000313" key="5">
    <source>
        <dbReference type="Proteomes" id="UP001589646"/>
    </source>
</evidence>
<feature type="compositionally biased region" description="Low complexity" evidence="1">
    <location>
        <begin position="51"/>
        <end position="62"/>
    </location>
</feature>
<feature type="chain" id="PRO_5047538040" description="AMIN-like domain-containing protein" evidence="2">
    <location>
        <begin position="25"/>
        <end position="212"/>
    </location>
</feature>
<name>A0ABV5PQG0_9ACTN</name>
<evidence type="ECO:0000259" key="3">
    <source>
        <dbReference type="Pfam" id="PF24837"/>
    </source>
</evidence>
<organism evidence="4 5">
    <name type="scientific">Nonomuraea roseola</name>
    <dbReference type="NCBI Taxonomy" id="46179"/>
    <lineage>
        <taxon>Bacteria</taxon>
        <taxon>Bacillati</taxon>
        <taxon>Actinomycetota</taxon>
        <taxon>Actinomycetes</taxon>
        <taxon>Streptosporangiales</taxon>
        <taxon>Streptosporangiaceae</taxon>
        <taxon>Nonomuraea</taxon>
    </lineage>
</organism>
<dbReference type="Pfam" id="PF24837">
    <property type="entry name" value="AMIN-like"/>
    <property type="match status" value="1"/>
</dbReference>
<comment type="caution">
    <text evidence="4">The sequence shown here is derived from an EMBL/GenBank/DDBJ whole genome shotgun (WGS) entry which is preliminary data.</text>
</comment>
<feature type="signal peptide" evidence="2">
    <location>
        <begin position="1"/>
        <end position="24"/>
    </location>
</feature>
<dbReference type="Proteomes" id="UP001589646">
    <property type="component" value="Unassembled WGS sequence"/>
</dbReference>
<evidence type="ECO:0000256" key="2">
    <source>
        <dbReference type="SAM" id="SignalP"/>
    </source>
</evidence>
<keyword evidence="2" id="KW-0732">Signal</keyword>
<gene>
    <name evidence="4" type="ORF">ACFFRN_02265</name>
</gene>
<dbReference type="InterPro" id="IPR056303">
    <property type="entry name" value="AMIN-like"/>
</dbReference>
<reference evidence="4 5" key="1">
    <citation type="submission" date="2024-09" db="EMBL/GenBank/DDBJ databases">
        <authorList>
            <person name="Sun Q."/>
            <person name="Mori K."/>
        </authorList>
    </citation>
    <scope>NUCLEOTIDE SEQUENCE [LARGE SCALE GENOMIC DNA]</scope>
    <source>
        <strain evidence="4 5">JCM 3323</strain>
    </source>
</reference>
<evidence type="ECO:0000256" key="1">
    <source>
        <dbReference type="SAM" id="MobiDB-lite"/>
    </source>
</evidence>
<proteinExistence type="predicted"/>
<feature type="domain" description="AMIN-like" evidence="3">
    <location>
        <begin position="89"/>
        <end position="212"/>
    </location>
</feature>
<accession>A0ABV5PQG0</accession>
<dbReference type="EMBL" id="JBHMCE010000001">
    <property type="protein sequence ID" value="MFB9525435.1"/>
    <property type="molecule type" value="Genomic_DNA"/>
</dbReference>
<dbReference type="RefSeq" id="WP_346126175.1">
    <property type="nucleotide sequence ID" value="NZ_BAAAXC010000015.1"/>
</dbReference>